<dbReference type="InterPro" id="IPR004960">
    <property type="entry name" value="LipA_acyltrans"/>
</dbReference>
<evidence type="ECO:0000256" key="1">
    <source>
        <dbReference type="ARBA" id="ARBA00022475"/>
    </source>
</evidence>
<comment type="similarity">
    <text evidence="9">Belongs to the LpxL/LpxM/LpxP family.</text>
</comment>
<keyword evidence="5 9" id="KW-0448">Lipopolysaccharide biosynthesis</keyword>
<evidence type="ECO:0000313" key="10">
    <source>
        <dbReference type="EMBL" id="RPJ65887.1"/>
    </source>
</evidence>
<keyword evidence="11" id="KW-1185">Reference proteome</keyword>
<comment type="pathway">
    <text evidence="9">Bacterial outer membrane biogenesis; lipopolysaccharide biosynthesis.</text>
</comment>
<evidence type="ECO:0000256" key="4">
    <source>
        <dbReference type="ARBA" id="ARBA00022692"/>
    </source>
</evidence>
<dbReference type="GO" id="GO:0009245">
    <property type="term" value="P:lipid A biosynthetic process"/>
    <property type="evidence" value="ECO:0007669"/>
    <property type="project" value="InterPro"/>
</dbReference>
<dbReference type="GO" id="GO:0008913">
    <property type="term" value="F:Kdo2-lipid IVA acyltransferase activity"/>
    <property type="evidence" value="ECO:0007669"/>
    <property type="project" value="UniProtKB-EC"/>
</dbReference>
<dbReference type="UniPathway" id="UPA00360">
    <property type="reaction ID" value="UER00485"/>
</dbReference>
<dbReference type="Proteomes" id="UP000275281">
    <property type="component" value="Unassembled WGS sequence"/>
</dbReference>
<comment type="function">
    <text evidence="9">Catalyzes the transfer of an acyl chain from an acyl-[acyl-carrier-protein] (ACP) to a Kdo(2)-lipid IV(A) to form a Kdo(2)-(acyl)-lipid IV(A).</text>
</comment>
<comment type="pathway">
    <text evidence="9">Glycolipid biosynthesis; KDO(2)-lipid A biosynthesis; KDO(2)-lipid A from CMP-3-deoxy-D-manno-octulosonate and lipid IV(A): step 3/4.</text>
</comment>
<proteinExistence type="inferred from homology"/>
<dbReference type="UniPathway" id="UPA00030"/>
<keyword evidence="8 9" id="KW-0012">Acyltransferase</keyword>
<organism evidence="10 11">
    <name type="scientific">Alteromonas sediminis</name>
    <dbReference type="NCBI Taxonomy" id="2259342"/>
    <lineage>
        <taxon>Bacteria</taxon>
        <taxon>Pseudomonadati</taxon>
        <taxon>Pseudomonadota</taxon>
        <taxon>Gammaproteobacteria</taxon>
        <taxon>Alteromonadales</taxon>
        <taxon>Alteromonadaceae</taxon>
        <taxon>Alteromonas/Salinimonas group</taxon>
        <taxon>Alteromonas</taxon>
    </lineage>
</organism>
<dbReference type="PANTHER" id="PTHR30606">
    <property type="entry name" value="LIPID A BIOSYNTHESIS LAUROYL ACYLTRANSFERASE"/>
    <property type="match status" value="1"/>
</dbReference>
<dbReference type="CDD" id="cd07984">
    <property type="entry name" value="LPLAT_LABLAT-like"/>
    <property type="match status" value="1"/>
</dbReference>
<evidence type="ECO:0000256" key="8">
    <source>
        <dbReference type="ARBA" id="ARBA00023315"/>
    </source>
</evidence>
<comment type="subcellular location">
    <subcellularLocation>
        <location evidence="9">Cell inner membrane</location>
        <topology evidence="9">Single-pass membrane protein</topology>
    </subcellularLocation>
</comment>
<evidence type="ECO:0000256" key="6">
    <source>
        <dbReference type="ARBA" id="ARBA00022989"/>
    </source>
</evidence>
<dbReference type="GO" id="GO:0036104">
    <property type="term" value="P:Kdo2-lipid A biosynthetic process"/>
    <property type="evidence" value="ECO:0007669"/>
    <property type="project" value="UniProtKB-UniRule"/>
</dbReference>
<dbReference type="EMBL" id="RPOK01000004">
    <property type="protein sequence ID" value="RPJ65887.1"/>
    <property type="molecule type" value="Genomic_DNA"/>
</dbReference>
<dbReference type="PANTHER" id="PTHR30606:SF9">
    <property type="entry name" value="LIPID A BIOSYNTHESIS LAUROYLTRANSFERASE"/>
    <property type="match status" value="1"/>
</dbReference>
<evidence type="ECO:0000256" key="7">
    <source>
        <dbReference type="ARBA" id="ARBA00023136"/>
    </source>
</evidence>
<keyword evidence="4 9" id="KW-0812">Transmembrane</keyword>
<evidence type="ECO:0000256" key="3">
    <source>
        <dbReference type="ARBA" id="ARBA00022679"/>
    </source>
</evidence>
<keyword evidence="3 9" id="KW-0808">Transferase</keyword>
<sequence>MSVGITPPSFQWSFLLPKYWPVWIGAGLLYLLTWLPFSFILRLGNGVGWLLTKVAKKRVQVARRNLELCYPQWSNEQREIVLKKHLGRAGMAVFETAIGWWWPTWRIKKHFEIEGFEHAEAILKQGNGVFGLALHNMNLEFACRGLGYTHPSIAFYRKHNNPLMDYFQYHGRAQSNKYMIHKRNAKALLAAMDEGELCIYLPDQDYGRAQSAFVPFGGVEETATTTATLMFARRANCVPLMITSQYSKKGCKLKFYPPLRELADKEDNEALTELNQQILDIVNEQPESYLWMHKRFKTRPNEGDPSLY</sequence>
<dbReference type="HAMAP" id="MF_01942">
    <property type="entry name" value="Lipid_A_LpxL_LpxP"/>
    <property type="match status" value="1"/>
</dbReference>
<keyword evidence="6 9" id="KW-1133">Transmembrane helix</keyword>
<name>A0A3N5XXU2_9ALTE</name>
<evidence type="ECO:0000256" key="9">
    <source>
        <dbReference type="HAMAP-Rule" id="MF_01942"/>
    </source>
</evidence>
<comment type="caution">
    <text evidence="10">The sequence shown here is derived from an EMBL/GenBank/DDBJ whole genome shotgun (WGS) entry which is preliminary data.</text>
</comment>
<accession>A0A3N5XXU2</accession>
<feature type="short sequence motif" description="HXXXXD motif" evidence="9">
    <location>
        <begin position="135"/>
        <end position="140"/>
    </location>
</feature>
<dbReference type="RefSeq" id="WP_124028518.1">
    <property type="nucleotide sequence ID" value="NZ_JBHRSN010000007.1"/>
</dbReference>
<feature type="transmembrane region" description="Helical" evidence="9">
    <location>
        <begin position="20"/>
        <end position="41"/>
    </location>
</feature>
<comment type="catalytic activity">
    <reaction evidence="9">
        <text>an alpha-Kdo-(2-&gt;4)-alpha-Kdo-(2-&gt;6)-lipid IVA + a fatty acyl-[ACP] = an alpha-Kdo-(2-&gt;4)-alpha-Kdo-(2-&gt;6)-(acyl)-lipid IVA + holo-[ACP]</text>
        <dbReference type="Rhea" id="RHEA:69396"/>
        <dbReference type="Rhea" id="RHEA-COMP:9685"/>
        <dbReference type="Rhea" id="RHEA-COMP:14125"/>
        <dbReference type="ChEBI" id="CHEBI:64479"/>
        <dbReference type="ChEBI" id="CHEBI:138651"/>
        <dbReference type="ChEBI" id="CHEBI:176429"/>
        <dbReference type="ChEBI" id="CHEBI:176430"/>
        <dbReference type="EC" id="2.3.1.241"/>
    </reaction>
</comment>
<dbReference type="NCBIfam" id="TIGR02207">
    <property type="entry name" value="lipid_A_htrB"/>
    <property type="match status" value="1"/>
</dbReference>
<evidence type="ECO:0000256" key="5">
    <source>
        <dbReference type="ARBA" id="ARBA00022985"/>
    </source>
</evidence>
<dbReference type="InterPro" id="IPR011920">
    <property type="entry name" value="Lipid_A_LpxL_LpxP"/>
</dbReference>
<dbReference type="Pfam" id="PF03279">
    <property type="entry name" value="Lip_A_acyltrans"/>
    <property type="match status" value="1"/>
</dbReference>
<reference evidence="10 11" key="1">
    <citation type="submission" date="2018-11" db="EMBL/GenBank/DDBJ databases">
        <authorList>
            <person name="Ye M.-Q."/>
            <person name="Du Z.-J."/>
        </authorList>
    </citation>
    <scope>NUCLEOTIDE SEQUENCE [LARGE SCALE GENOMIC DNA]</scope>
    <source>
        <strain evidence="10 11">U0105</strain>
    </source>
</reference>
<dbReference type="AlphaFoldDB" id="A0A3N5XXU2"/>
<dbReference type="EC" id="2.3.1.241" evidence="9"/>
<protein>
    <recommendedName>
        <fullName evidence="9">Lipid A biosynthesis acyltransferase</fullName>
        <ecNumber evidence="9">2.3.1.241</ecNumber>
    </recommendedName>
    <alternativeName>
        <fullName evidence="9">Kdo(2)-lipid IV(A) acyltransferase</fullName>
    </alternativeName>
</protein>
<dbReference type="PIRSF" id="PIRSF026649">
    <property type="entry name" value="MsbB"/>
    <property type="match status" value="1"/>
</dbReference>
<dbReference type="GO" id="GO:0009103">
    <property type="term" value="P:lipopolysaccharide biosynthetic process"/>
    <property type="evidence" value="ECO:0007669"/>
    <property type="project" value="UniProtKB-UniRule"/>
</dbReference>
<keyword evidence="7 9" id="KW-0472">Membrane</keyword>
<gene>
    <name evidence="9 10" type="primary">lpxL</name>
    <name evidence="10" type="ORF">DRW07_13835</name>
</gene>
<evidence type="ECO:0000313" key="11">
    <source>
        <dbReference type="Proteomes" id="UP000275281"/>
    </source>
</evidence>
<keyword evidence="2 9" id="KW-0997">Cell inner membrane</keyword>
<dbReference type="GO" id="GO:0005886">
    <property type="term" value="C:plasma membrane"/>
    <property type="evidence" value="ECO:0007669"/>
    <property type="project" value="UniProtKB-SubCell"/>
</dbReference>
<keyword evidence="1 9" id="KW-1003">Cell membrane</keyword>
<evidence type="ECO:0000256" key="2">
    <source>
        <dbReference type="ARBA" id="ARBA00022519"/>
    </source>
</evidence>
<dbReference type="OrthoDB" id="9803456at2"/>